<dbReference type="InterPro" id="IPR012334">
    <property type="entry name" value="Pectin_lyas_fold"/>
</dbReference>
<dbReference type="VEuPathDB" id="FungiDB:KRP22_1991"/>
<evidence type="ECO:0000256" key="6">
    <source>
        <dbReference type="SAM" id="MobiDB-lite"/>
    </source>
</evidence>
<dbReference type="PANTHER" id="PTHR45685:SF1">
    <property type="entry name" value="HELICASE SRCAP"/>
    <property type="match status" value="1"/>
</dbReference>
<feature type="coiled-coil region" evidence="5">
    <location>
        <begin position="270"/>
        <end position="297"/>
    </location>
</feature>
<keyword evidence="9" id="KW-1185">Reference proteome</keyword>
<keyword evidence="5" id="KW-0175">Coiled coil</keyword>
<evidence type="ECO:0000256" key="5">
    <source>
        <dbReference type="SAM" id="Coils"/>
    </source>
</evidence>
<feature type="region of interest" description="Disordered" evidence="6">
    <location>
        <begin position="1"/>
        <end position="214"/>
    </location>
</feature>
<feature type="compositionally biased region" description="Low complexity" evidence="6">
    <location>
        <begin position="583"/>
        <end position="592"/>
    </location>
</feature>
<evidence type="ECO:0000313" key="8">
    <source>
        <dbReference type="EnsemblProtists" id="Phyra87178"/>
    </source>
</evidence>
<keyword evidence="3" id="KW-0378">Hydrolase</keyword>
<sequence length="1119" mass="120457">MLGSTGEEPEQIESESEEEEEGTDEDMDDDNEVSFDTVENAMAQLEDEEDVVAMKGARAEYLQEQNEFDEEAGVGSSTVASPSAKARVAHTGDTSRPSTPSSVSVSTAASERGDDEDDGFGNDDTANDDTADEVDTPAKKKRGRGVSTPDGSEHDESMDDDDKTAKPTRKRQRRGSRDQKQSSKRPKLLESLDQNGKHGEKIREKARDAAEEQKLQAWKASVSSLQGFEDSLNPVDRYALHFREDVDPLYAYTPAQQAEALAGVDANPTAPTLLEDIERTEEEKREEEARLIAEGELVVGQLDGDDQDDVCTEQMTEHYTQLYRRERAHVLFETRKRLLTGAAWSLMKCANTGQPFYFNADTREATWKCPPVWLANEQIKSALKRGYEGLPPPALHWHTAAQHQSLFVKVSASDFEPGSPASLANVLAKVAPGDTVLFSAGVYQLEEPLEISKSLRLLAAPDSHVELQMHSCRAQLRWSARGGVICGFHFTRSSSDPDQSADEIKLSSDAKQAAPMVKESRRALRRRDRKLANWQHLLSVVGDGQLRVEYCEFDGNGLGNACICVWGRGERKKKKRKRDSSDIKSAASSKPSTPLVTAAVTSTPSSHSYSFQASCCTINRYCTTGNDAGSRNIRSYPSADRRSSLYRPTRYDYAAGCNSNKDHTAGCDARCQFYLASCYADPNFYHSGLYCCPKGFYSSGVDTPCCHTGFCANDDYDDVTHYNASCFASDNDYSARTYEGYYPRCRHVVGASKLSHSRRWELRPAVTPNRIMAAGIPMGFMRPVVFQQGANPLHISHLPMAFASLGAKPTIPSVSLARSTTSAQPATTAASLQRTVSAPGAASTPGASSIIEPLKQRRKRRPKTQQVMVGGREMVLRDTCEKRVEKVVKPRRPKEPQTPVPAPGVLQRLMSPSALQLKFAPGSTAAAVAAAMSAMMANTAKMHAAVSSAVAAANAGGSATVAAKPLAANPVVTTTAPMQTGSWALAAKAAAARPTVPSVQPGASAVAPKTVVAKPTVSVPSPAVEPTPAVAVPSAVTAQTVEVKPRAIAPPTVAGKSVVAKPAVTVPSADPPKTSPMPGEQRTLESAVLETKVAKPEESSGSASCQPDKKDSKPGASAN</sequence>
<feature type="compositionally biased region" description="Acidic residues" evidence="6">
    <location>
        <begin position="113"/>
        <end position="135"/>
    </location>
</feature>
<dbReference type="GO" id="GO:0005634">
    <property type="term" value="C:nucleus"/>
    <property type="evidence" value="ECO:0007669"/>
    <property type="project" value="UniProtKB-SubCell"/>
</dbReference>
<evidence type="ECO:0000256" key="4">
    <source>
        <dbReference type="ARBA" id="ARBA00022840"/>
    </source>
</evidence>
<name>H3H8P0_PHYRM</name>
<dbReference type="Gene3D" id="2.20.70.10">
    <property type="match status" value="1"/>
</dbReference>
<evidence type="ECO:0000256" key="1">
    <source>
        <dbReference type="ARBA" id="ARBA00004123"/>
    </source>
</evidence>
<feature type="compositionally biased region" description="Low complexity" evidence="6">
    <location>
        <begin position="97"/>
        <end position="110"/>
    </location>
</feature>
<dbReference type="AlphaFoldDB" id="H3H8P0"/>
<dbReference type="GO" id="GO:0005524">
    <property type="term" value="F:ATP binding"/>
    <property type="evidence" value="ECO:0007669"/>
    <property type="project" value="UniProtKB-KW"/>
</dbReference>
<keyword evidence="2" id="KW-0547">Nucleotide-binding</keyword>
<feature type="compositionally biased region" description="Acidic residues" evidence="6">
    <location>
        <begin position="7"/>
        <end position="33"/>
    </location>
</feature>
<dbReference type="EnsemblProtists" id="Phyra87178">
    <property type="protein sequence ID" value="Phyra87178"/>
    <property type="gene ID" value="Phyra87178"/>
</dbReference>
<dbReference type="VEuPathDB" id="FungiDB:KRP23_15217"/>
<dbReference type="InterPro" id="IPR001202">
    <property type="entry name" value="WW_dom"/>
</dbReference>
<feature type="region of interest" description="Disordered" evidence="6">
    <location>
        <begin position="1065"/>
        <end position="1119"/>
    </location>
</feature>
<evidence type="ECO:0000259" key="7">
    <source>
        <dbReference type="PROSITE" id="PS50020"/>
    </source>
</evidence>
<comment type="subcellular location">
    <subcellularLocation>
        <location evidence="1">Nucleus</location>
    </subcellularLocation>
</comment>
<evidence type="ECO:0000313" key="9">
    <source>
        <dbReference type="Proteomes" id="UP000005238"/>
    </source>
</evidence>
<accession>H3H8P0</accession>
<dbReference type="VEuPathDB" id="FungiDB:KRP22_1992"/>
<dbReference type="OMA" id="ASCCTIN"/>
<keyword evidence="3" id="KW-0347">Helicase</keyword>
<evidence type="ECO:0000256" key="2">
    <source>
        <dbReference type="ARBA" id="ARBA00022741"/>
    </source>
</evidence>
<organism evidence="8 9">
    <name type="scientific">Phytophthora ramorum</name>
    <name type="common">Sudden oak death agent</name>
    <dbReference type="NCBI Taxonomy" id="164328"/>
    <lineage>
        <taxon>Eukaryota</taxon>
        <taxon>Sar</taxon>
        <taxon>Stramenopiles</taxon>
        <taxon>Oomycota</taxon>
        <taxon>Peronosporomycetes</taxon>
        <taxon>Peronosporales</taxon>
        <taxon>Peronosporaceae</taxon>
        <taxon>Phytophthora</taxon>
    </lineage>
</organism>
<feature type="region of interest" description="Disordered" evidence="6">
    <location>
        <begin position="575"/>
        <end position="599"/>
    </location>
</feature>
<evidence type="ECO:0000256" key="3">
    <source>
        <dbReference type="ARBA" id="ARBA00022806"/>
    </source>
</evidence>
<dbReference type="GO" id="GO:0004386">
    <property type="term" value="F:helicase activity"/>
    <property type="evidence" value="ECO:0007669"/>
    <property type="project" value="UniProtKB-KW"/>
</dbReference>
<dbReference type="SUPFAM" id="SSF51126">
    <property type="entry name" value="Pectin lyase-like"/>
    <property type="match status" value="1"/>
</dbReference>
<reference evidence="9" key="1">
    <citation type="journal article" date="2006" name="Science">
        <title>Phytophthora genome sequences uncover evolutionary origins and mechanisms of pathogenesis.</title>
        <authorList>
            <person name="Tyler B.M."/>
            <person name="Tripathy S."/>
            <person name="Zhang X."/>
            <person name="Dehal P."/>
            <person name="Jiang R.H."/>
            <person name="Aerts A."/>
            <person name="Arredondo F.D."/>
            <person name="Baxter L."/>
            <person name="Bensasson D."/>
            <person name="Beynon J.L."/>
            <person name="Chapman J."/>
            <person name="Damasceno C.M."/>
            <person name="Dorrance A.E."/>
            <person name="Dou D."/>
            <person name="Dickerman A.W."/>
            <person name="Dubchak I.L."/>
            <person name="Garbelotto M."/>
            <person name="Gijzen M."/>
            <person name="Gordon S.G."/>
            <person name="Govers F."/>
            <person name="Grunwald N.J."/>
            <person name="Huang W."/>
            <person name="Ivors K.L."/>
            <person name="Jones R.W."/>
            <person name="Kamoun S."/>
            <person name="Krampis K."/>
            <person name="Lamour K.H."/>
            <person name="Lee M.K."/>
            <person name="McDonald W.H."/>
            <person name="Medina M."/>
            <person name="Meijer H.J."/>
            <person name="Nordberg E.K."/>
            <person name="Maclean D.J."/>
            <person name="Ospina-Giraldo M.D."/>
            <person name="Morris P.F."/>
            <person name="Phuntumart V."/>
            <person name="Putnam N.H."/>
            <person name="Rash S."/>
            <person name="Rose J.K."/>
            <person name="Sakihama Y."/>
            <person name="Salamov A.A."/>
            <person name="Savidor A."/>
            <person name="Scheuring C.F."/>
            <person name="Smith B.M."/>
            <person name="Sobral B.W."/>
            <person name="Terry A."/>
            <person name="Torto-Alalibo T.A."/>
            <person name="Win J."/>
            <person name="Xu Z."/>
            <person name="Zhang H."/>
            <person name="Grigoriev I.V."/>
            <person name="Rokhsar D.S."/>
            <person name="Boore J.L."/>
        </authorList>
    </citation>
    <scope>NUCLEOTIDE SEQUENCE [LARGE SCALE GENOMIC DNA]</scope>
    <source>
        <strain evidence="9">Pr102</strain>
    </source>
</reference>
<dbReference type="PANTHER" id="PTHR45685">
    <property type="entry name" value="HELICASE SRCAP-RELATED"/>
    <property type="match status" value="1"/>
</dbReference>
<dbReference type="GO" id="GO:0003677">
    <property type="term" value="F:DNA binding"/>
    <property type="evidence" value="ECO:0007669"/>
    <property type="project" value="UniProtKB-KW"/>
</dbReference>
<dbReference type="InParanoid" id="H3H8P0"/>
<dbReference type="HOGENOM" id="CLU_280675_0_0_1"/>
<protein>
    <recommendedName>
        <fullName evidence="7">WW domain-containing protein</fullName>
    </recommendedName>
</protein>
<dbReference type="EMBL" id="DS567523">
    <property type="status" value="NOT_ANNOTATED_CDS"/>
    <property type="molecule type" value="Genomic_DNA"/>
</dbReference>
<dbReference type="InterPro" id="IPR050520">
    <property type="entry name" value="INO80/SWR1_helicase"/>
</dbReference>
<dbReference type="STRING" id="164328.H3H8P0"/>
<proteinExistence type="predicted"/>
<feature type="region of interest" description="Disordered" evidence="6">
    <location>
        <begin position="825"/>
        <end position="848"/>
    </location>
</feature>
<keyword evidence="4" id="KW-0067">ATP-binding</keyword>
<dbReference type="Gene3D" id="2.160.20.10">
    <property type="entry name" value="Single-stranded right-handed beta-helix, Pectin lyase-like"/>
    <property type="match status" value="1"/>
</dbReference>
<dbReference type="InterPro" id="IPR011050">
    <property type="entry name" value="Pectin_lyase_fold/virulence"/>
</dbReference>
<feature type="compositionally biased region" description="Basic and acidic residues" evidence="6">
    <location>
        <begin position="175"/>
        <end position="214"/>
    </location>
</feature>
<feature type="domain" description="WW" evidence="7">
    <location>
        <begin position="344"/>
        <end position="372"/>
    </location>
</feature>
<reference evidence="8" key="2">
    <citation type="submission" date="2015-06" db="UniProtKB">
        <authorList>
            <consortium name="EnsemblProtists"/>
        </authorList>
    </citation>
    <scope>IDENTIFICATION</scope>
    <source>
        <strain evidence="8">Pr102</strain>
    </source>
</reference>
<dbReference type="eggNOG" id="KOG0391">
    <property type="taxonomic scope" value="Eukaryota"/>
</dbReference>
<dbReference type="Proteomes" id="UP000005238">
    <property type="component" value="Unassembled WGS sequence"/>
</dbReference>
<feature type="region of interest" description="Disordered" evidence="6">
    <location>
        <begin position="493"/>
        <end position="517"/>
    </location>
</feature>
<dbReference type="PROSITE" id="PS50020">
    <property type="entry name" value="WW_DOMAIN_2"/>
    <property type="match status" value="1"/>
</dbReference>